<dbReference type="AlphaFoldDB" id="A0A176VTJ6"/>
<dbReference type="Proteomes" id="UP000077202">
    <property type="component" value="Unassembled WGS sequence"/>
</dbReference>
<gene>
    <name evidence="2" type="ORF">AXG93_4776s1030</name>
</gene>
<evidence type="ECO:0000313" key="3">
    <source>
        <dbReference type="Proteomes" id="UP000077202"/>
    </source>
</evidence>
<reference evidence="2" key="1">
    <citation type="submission" date="2016-03" db="EMBL/GenBank/DDBJ databases">
        <title>Mechanisms controlling the formation of the plant cell surface in tip-growing cells are functionally conserved among land plants.</title>
        <authorList>
            <person name="Honkanen S."/>
            <person name="Jones V.A."/>
            <person name="Morieri G."/>
            <person name="Champion C."/>
            <person name="Hetherington A.J."/>
            <person name="Kelly S."/>
            <person name="Saint-Marcoux D."/>
            <person name="Proust H."/>
            <person name="Prescott H."/>
            <person name="Dolan L."/>
        </authorList>
    </citation>
    <scope>NUCLEOTIDE SEQUENCE [LARGE SCALE GENOMIC DNA]</scope>
    <source>
        <tissue evidence="2">Whole gametophyte</tissue>
    </source>
</reference>
<evidence type="ECO:0000313" key="2">
    <source>
        <dbReference type="EMBL" id="OAE23721.1"/>
    </source>
</evidence>
<name>A0A176VTJ6_MARPO</name>
<proteinExistence type="predicted"/>
<keyword evidence="3" id="KW-1185">Reference proteome</keyword>
<feature type="region of interest" description="Disordered" evidence="1">
    <location>
        <begin position="1"/>
        <end position="25"/>
    </location>
</feature>
<organism evidence="2 3">
    <name type="scientific">Marchantia polymorpha subsp. ruderalis</name>
    <dbReference type="NCBI Taxonomy" id="1480154"/>
    <lineage>
        <taxon>Eukaryota</taxon>
        <taxon>Viridiplantae</taxon>
        <taxon>Streptophyta</taxon>
        <taxon>Embryophyta</taxon>
        <taxon>Marchantiophyta</taxon>
        <taxon>Marchantiopsida</taxon>
        <taxon>Marchantiidae</taxon>
        <taxon>Marchantiales</taxon>
        <taxon>Marchantiaceae</taxon>
        <taxon>Marchantia</taxon>
    </lineage>
</organism>
<dbReference type="EMBL" id="LVLJ01002789">
    <property type="protein sequence ID" value="OAE23721.1"/>
    <property type="molecule type" value="Genomic_DNA"/>
</dbReference>
<protein>
    <submittedName>
        <fullName evidence="2">Uncharacterized protein</fullName>
    </submittedName>
</protein>
<sequence length="259" mass="28185">MRPVPPSDLSGRTETSTSRVVDTDTPSSAVTRMASSVMRFPLFLGTELMDSGIDLARVFCAAAPLCERGSITATSAEIGETICEKLSSTTPSSDESTWQAAAARMESLPARPANDRERVILGVCMMDNWSGVFCLVSRGYSIYEEVEEMMSVAAEVSSSLDVPLWGSCHALQHEADSETAASLVLEASRRQVLDHAMNLNCLTWIMSLGLAEQRRLRVDLVVVTTLVSSLPTGTVVAMFCLQYEGVGYFDWTRHTDRVG</sequence>
<evidence type="ECO:0000256" key="1">
    <source>
        <dbReference type="SAM" id="MobiDB-lite"/>
    </source>
</evidence>
<feature type="compositionally biased region" description="Polar residues" evidence="1">
    <location>
        <begin position="10"/>
        <end position="25"/>
    </location>
</feature>
<accession>A0A176VTJ6</accession>
<comment type="caution">
    <text evidence="2">The sequence shown here is derived from an EMBL/GenBank/DDBJ whole genome shotgun (WGS) entry which is preliminary data.</text>
</comment>